<dbReference type="PaxDb" id="29760-VIT_14s0006g02180.t01"/>
<accession>D7TSX3</accession>
<feature type="signal peptide" evidence="2">
    <location>
        <begin position="1"/>
        <end position="15"/>
    </location>
</feature>
<dbReference type="HOGENOM" id="CLU_2138092_0_0_1"/>
<reference evidence="4" key="1">
    <citation type="journal article" date="2007" name="Nature">
        <title>The grapevine genome sequence suggests ancestral hexaploidization in major angiosperm phyla.</title>
        <authorList>
            <consortium name="The French-Italian Public Consortium for Grapevine Genome Characterization."/>
            <person name="Jaillon O."/>
            <person name="Aury J.-M."/>
            <person name="Noel B."/>
            <person name="Policriti A."/>
            <person name="Clepet C."/>
            <person name="Casagrande A."/>
            <person name="Choisne N."/>
            <person name="Aubourg S."/>
            <person name="Vitulo N."/>
            <person name="Jubin C."/>
            <person name="Vezzi A."/>
            <person name="Legeai F."/>
            <person name="Hugueney P."/>
            <person name="Dasilva C."/>
            <person name="Horner D."/>
            <person name="Mica E."/>
            <person name="Jublot D."/>
            <person name="Poulain J."/>
            <person name="Bruyere C."/>
            <person name="Billault A."/>
            <person name="Segurens B."/>
            <person name="Gouyvenoux M."/>
            <person name="Ugarte E."/>
            <person name="Cattonaro F."/>
            <person name="Anthouard V."/>
            <person name="Vico V."/>
            <person name="Del Fabbro C."/>
            <person name="Alaux M."/>
            <person name="Di Gaspero G."/>
            <person name="Dumas V."/>
            <person name="Felice N."/>
            <person name="Paillard S."/>
            <person name="Juman I."/>
            <person name="Moroldo M."/>
            <person name="Scalabrin S."/>
            <person name="Canaguier A."/>
            <person name="Le Clainche I."/>
            <person name="Malacrida G."/>
            <person name="Durand E."/>
            <person name="Pesole G."/>
            <person name="Laucou V."/>
            <person name="Chatelet P."/>
            <person name="Merdinoglu D."/>
            <person name="Delledonne M."/>
            <person name="Pezzotti M."/>
            <person name="Lecharny A."/>
            <person name="Scarpelli C."/>
            <person name="Artiguenave F."/>
            <person name="Pe M.E."/>
            <person name="Valle G."/>
            <person name="Morgante M."/>
            <person name="Caboche M."/>
            <person name="Adam-Blondon A.-F."/>
            <person name="Weissenbach J."/>
            <person name="Quetier F."/>
            <person name="Wincker P."/>
        </authorList>
    </citation>
    <scope>NUCLEOTIDE SEQUENCE [LARGE SCALE GENOMIC DNA]</scope>
    <source>
        <strain evidence="4">cv. Pinot noir / PN40024</strain>
    </source>
</reference>
<organism evidence="3 4">
    <name type="scientific">Vitis vinifera</name>
    <name type="common">Grape</name>
    <dbReference type="NCBI Taxonomy" id="29760"/>
    <lineage>
        <taxon>Eukaryota</taxon>
        <taxon>Viridiplantae</taxon>
        <taxon>Streptophyta</taxon>
        <taxon>Embryophyta</taxon>
        <taxon>Tracheophyta</taxon>
        <taxon>Spermatophyta</taxon>
        <taxon>Magnoliopsida</taxon>
        <taxon>eudicotyledons</taxon>
        <taxon>Gunneridae</taxon>
        <taxon>Pentapetalae</taxon>
        <taxon>rosids</taxon>
        <taxon>Vitales</taxon>
        <taxon>Vitaceae</taxon>
        <taxon>Viteae</taxon>
        <taxon>Vitis</taxon>
    </lineage>
</organism>
<evidence type="ECO:0000313" key="4">
    <source>
        <dbReference type="Proteomes" id="UP000009183"/>
    </source>
</evidence>
<feature type="compositionally biased region" description="Basic residues" evidence="1">
    <location>
        <begin position="83"/>
        <end position="98"/>
    </location>
</feature>
<feature type="chain" id="PRO_5012542326" evidence="2">
    <location>
        <begin position="16"/>
        <end position="113"/>
    </location>
</feature>
<evidence type="ECO:0000256" key="1">
    <source>
        <dbReference type="SAM" id="MobiDB-lite"/>
    </source>
</evidence>
<dbReference type="AlphaFoldDB" id="D7TSX3"/>
<protein>
    <submittedName>
        <fullName evidence="3">Uncharacterized protein</fullName>
    </submittedName>
</protein>
<evidence type="ECO:0000256" key="2">
    <source>
        <dbReference type="SAM" id="SignalP"/>
    </source>
</evidence>
<keyword evidence="2" id="KW-0732">Signal</keyword>
<keyword evidence="4" id="KW-1185">Reference proteome</keyword>
<dbReference type="EMBL" id="FN596245">
    <property type="protein sequence ID" value="CBI33595.3"/>
    <property type="molecule type" value="Genomic_DNA"/>
</dbReference>
<dbReference type="InParanoid" id="D7TSX3"/>
<sequence length="113" mass="13286">MFILVYSLIFEIFFSCPLLYEKQNQTIKKKKNLIVIGELVLRTHCPWTRPFVPSIQWSSPCFFSPNAEQPQEPIELNCPKSLKPSRSKANFHRIKHPLPHQSPDTCSLWHQPR</sequence>
<name>D7TSX3_VITVI</name>
<gene>
    <name evidence="3" type="ordered locus">VIT_14s0006g02180</name>
</gene>
<dbReference type="Proteomes" id="UP000009183">
    <property type="component" value="Chromosome 14"/>
</dbReference>
<feature type="region of interest" description="Disordered" evidence="1">
    <location>
        <begin position="82"/>
        <end position="113"/>
    </location>
</feature>
<proteinExistence type="predicted"/>
<evidence type="ECO:0000313" key="3">
    <source>
        <dbReference type="EMBL" id="CBI33595.3"/>
    </source>
</evidence>